<evidence type="ECO:0000256" key="1">
    <source>
        <dbReference type="ARBA" id="ARBA00004651"/>
    </source>
</evidence>
<feature type="transmembrane region" description="Helical" evidence="6">
    <location>
        <begin position="218"/>
        <end position="238"/>
    </location>
</feature>
<keyword evidence="2" id="KW-1003">Cell membrane</keyword>
<dbReference type="AlphaFoldDB" id="A5GCE5"/>
<dbReference type="PANTHER" id="PTHR30213:SF0">
    <property type="entry name" value="UPF0761 MEMBRANE PROTEIN YIHY"/>
    <property type="match status" value="1"/>
</dbReference>
<name>A5GCE5_GEOUR</name>
<proteinExistence type="predicted"/>
<dbReference type="KEGG" id="gur:Gura_0535"/>
<dbReference type="Pfam" id="PF03631">
    <property type="entry name" value="Virul_fac_BrkB"/>
    <property type="match status" value="1"/>
</dbReference>
<dbReference type="Proteomes" id="UP000006695">
    <property type="component" value="Chromosome"/>
</dbReference>
<feature type="transmembrane region" description="Helical" evidence="6">
    <location>
        <begin position="169"/>
        <end position="195"/>
    </location>
</feature>
<feature type="transmembrane region" description="Helical" evidence="6">
    <location>
        <begin position="132"/>
        <end position="157"/>
    </location>
</feature>
<dbReference type="InterPro" id="IPR017039">
    <property type="entry name" value="Virul_fac_BrkB"/>
</dbReference>
<reference evidence="7 8" key="1">
    <citation type="submission" date="2007-05" db="EMBL/GenBank/DDBJ databases">
        <title>Complete sequence of Geobacter uraniireducens Rf4.</title>
        <authorList>
            <consortium name="US DOE Joint Genome Institute"/>
            <person name="Copeland A."/>
            <person name="Lucas S."/>
            <person name="Lapidus A."/>
            <person name="Barry K."/>
            <person name="Detter J.C."/>
            <person name="Glavina del Rio T."/>
            <person name="Hammon N."/>
            <person name="Israni S."/>
            <person name="Dalin E."/>
            <person name="Tice H."/>
            <person name="Pitluck S."/>
            <person name="Chertkov O."/>
            <person name="Brettin T."/>
            <person name="Bruce D."/>
            <person name="Han C."/>
            <person name="Schmutz J."/>
            <person name="Larimer F."/>
            <person name="Land M."/>
            <person name="Hauser L."/>
            <person name="Kyrpides N."/>
            <person name="Mikhailova N."/>
            <person name="Shelobolina E."/>
            <person name="Aklujkar M."/>
            <person name="Lovley D."/>
            <person name="Richardson P."/>
        </authorList>
    </citation>
    <scope>NUCLEOTIDE SEQUENCE [LARGE SCALE GENOMIC DNA]</scope>
    <source>
        <strain evidence="7 8">Rf4</strain>
    </source>
</reference>
<gene>
    <name evidence="7" type="ordered locus">Gura_0535</name>
</gene>
<dbReference type="STRING" id="351605.Gura_0535"/>
<accession>A5GCE5</accession>
<evidence type="ECO:0000313" key="7">
    <source>
        <dbReference type="EMBL" id="ABQ24749.1"/>
    </source>
</evidence>
<dbReference type="GO" id="GO:0005886">
    <property type="term" value="C:plasma membrane"/>
    <property type="evidence" value="ECO:0007669"/>
    <property type="project" value="UniProtKB-SubCell"/>
</dbReference>
<feature type="transmembrane region" description="Helical" evidence="6">
    <location>
        <begin position="278"/>
        <end position="303"/>
    </location>
</feature>
<keyword evidence="5 6" id="KW-0472">Membrane</keyword>
<sequence length="329" mass="36491">MFRDGRSSAALLTFQRMRLDFDENTGFSNSMTNKQQTPHRTSVRLFGFLLSVVRDFRRNQGFLLSGAVAYYTLLSVVPMSILALTALSHVIGEDELVHTLATYLELVIPGYAATLTEQVRVFVENRQVIGSIGFLVMLFFSSIAFTVLENAISVIFYHHVLTKRRKFIVSALIPFLYISALAVGIVLVSVIVGAVETLENRHLIMFGRSLSLAGTTRVALYVLGIGGEMLMLTSFYLVMPVVRITFRHAVIGGIITTVLWEIARRVLVWYYASLSMVNVIYGSIATVVVTLLSIEVSALILLLGAQVIAELERTTGELSREEKPPGFET</sequence>
<feature type="transmembrane region" description="Helical" evidence="6">
    <location>
        <begin position="250"/>
        <end position="272"/>
    </location>
</feature>
<keyword evidence="4 6" id="KW-1133">Transmembrane helix</keyword>
<evidence type="ECO:0000256" key="2">
    <source>
        <dbReference type="ARBA" id="ARBA00022475"/>
    </source>
</evidence>
<evidence type="ECO:0000313" key="8">
    <source>
        <dbReference type="Proteomes" id="UP000006695"/>
    </source>
</evidence>
<evidence type="ECO:0000256" key="3">
    <source>
        <dbReference type="ARBA" id="ARBA00022692"/>
    </source>
</evidence>
<dbReference type="HOGENOM" id="CLU_077669_0_0_7"/>
<evidence type="ECO:0000256" key="5">
    <source>
        <dbReference type="ARBA" id="ARBA00023136"/>
    </source>
</evidence>
<protein>
    <submittedName>
        <fullName evidence="7">Putative ribonuclease BN</fullName>
    </submittedName>
</protein>
<organism evidence="7 8">
    <name type="scientific">Geotalea uraniireducens (strain Rf4)</name>
    <name type="common">Geobacter uraniireducens</name>
    <dbReference type="NCBI Taxonomy" id="351605"/>
    <lineage>
        <taxon>Bacteria</taxon>
        <taxon>Pseudomonadati</taxon>
        <taxon>Thermodesulfobacteriota</taxon>
        <taxon>Desulfuromonadia</taxon>
        <taxon>Geobacterales</taxon>
        <taxon>Geobacteraceae</taxon>
        <taxon>Geotalea</taxon>
    </lineage>
</organism>
<keyword evidence="3 6" id="KW-0812">Transmembrane</keyword>
<dbReference type="NCBIfam" id="TIGR00765">
    <property type="entry name" value="yihY_not_rbn"/>
    <property type="match status" value="1"/>
</dbReference>
<feature type="transmembrane region" description="Helical" evidence="6">
    <location>
        <begin position="62"/>
        <end position="87"/>
    </location>
</feature>
<keyword evidence="8" id="KW-1185">Reference proteome</keyword>
<dbReference type="PIRSF" id="PIRSF035875">
    <property type="entry name" value="RNase_BN"/>
    <property type="match status" value="1"/>
</dbReference>
<evidence type="ECO:0000256" key="4">
    <source>
        <dbReference type="ARBA" id="ARBA00022989"/>
    </source>
</evidence>
<comment type="subcellular location">
    <subcellularLocation>
        <location evidence="1">Cell membrane</location>
        <topology evidence="1">Multi-pass membrane protein</topology>
    </subcellularLocation>
</comment>
<dbReference type="PANTHER" id="PTHR30213">
    <property type="entry name" value="INNER MEMBRANE PROTEIN YHJD"/>
    <property type="match status" value="1"/>
</dbReference>
<evidence type="ECO:0000256" key="6">
    <source>
        <dbReference type="SAM" id="Phobius"/>
    </source>
</evidence>
<dbReference type="EMBL" id="CP000698">
    <property type="protein sequence ID" value="ABQ24749.1"/>
    <property type="molecule type" value="Genomic_DNA"/>
</dbReference>